<evidence type="ECO:0000256" key="3">
    <source>
        <dbReference type="ARBA" id="ARBA00022679"/>
    </source>
</evidence>
<evidence type="ECO:0000259" key="6">
    <source>
        <dbReference type="Pfam" id="PF00551"/>
    </source>
</evidence>
<evidence type="ECO:0000256" key="2">
    <source>
        <dbReference type="ARBA" id="ARBA00012261"/>
    </source>
</evidence>
<dbReference type="GO" id="GO:0005829">
    <property type="term" value="C:cytosol"/>
    <property type="evidence" value="ECO:0007669"/>
    <property type="project" value="TreeGrafter"/>
</dbReference>
<feature type="domain" description="Formyl transferase C-terminal" evidence="7">
    <location>
        <begin position="204"/>
        <end position="303"/>
    </location>
</feature>
<dbReference type="InterPro" id="IPR036477">
    <property type="entry name" value="Formyl_transf_N_sf"/>
</dbReference>
<dbReference type="EMBL" id="QJSP01000001">
    <property type="protein sequence ID" value="PYE21028.1"/>
    <property type="molecule type" value="Genomic_DNA"/>
</dbReference>
<dbReference type="HAMAP" id="MF_00182">
    <property type="entry name" value="Formyl_trans"/>
    <property type="match status" value="1"/>
</dbReference>
<dbReference type="SUPFAM" id="SSF50486">
    <property type="entry name" value="FMT C-terminal domain-like"/>
    <property type="match status" value="1"/>
</dbReference>
<reference evidence="8 9" key="1">
    <citation type="submission" date="2018-06" db="EMBL/GenBank/DDBJ databases">
        <title>Genomic Encyclopedia of Type Strains, Phase IV (KMG-IV): sequencing the most valuable type-strain genomes for metagenomic binning, comparative biology and taxonomic classification.</title>
        <authorList>
            <person name="Goeker M."/>
        </authorList>
    </citation>
    <scope>NUCLEOTIDE SEQUENCE [LARGE SCALE GENOMIC DNA]</scope>
    <source>
        <strain evidence="8 9">DSM 45521</strain>
    </source>
</reference>
<comment type="caution">
    <text evidence="8">The sequence shown here is derived from an EMBL/GenBank/DDBJ whole genome shotgun (WGS) entry which is preliminary data.</text>
</comment>
<dbReference type="AlphaFoldDB" id="A0A318RQ69"/>
<keyword evidence="9" id="KW-1185">Reference proteome</keyword>
<dbReference type="RefSeq" id="WP_110467720.1">
    <property type="nucleotide sequence ID" value="NZ_QJSP01000001.1"/>
</dbReference>
<evidence type="ECO:0000256" key="4">
    <source>
        <dbReference type="ARBA" id="ARBA00022917"/>
    </source>
</evidence>
<dbReference type="Pfam" id="PF00551">
    <property type="entry name" value="Formyl_trans_N"/>
    <property type="match status" value="1"/>
</dbReference>
<dbReference type="InterPro" id="IPR011034">
    <property type="entry name" value="Formyl_transferase-like_C_sf"/>
</dbReference>
<dbReference type="InterPro" id="IPR044135">
    <property type="entry name" value="Met-tRNA-FMT_C"/>
</dbReference>
<evidence type="ECO:0000256" key="1">
    <source>
        <dbReference type="ARBA" id="ARBA00010699"/>
    </source>
</evidence>
<evidence type="ECO:0000313" key="8">
    <source>
        <dbReference type="EMBL" id="PYE21028.1"/>
    </source>
</evidence>
<dbReference type="CDD" id="cd08704">
    <property type="entry name" value="Met_tRNA_FMT_C"/>
    <property type="match status" value="1"/>
</dbReference>
<keyword evidence="4 5" id="KW-0648">Protein biosynthesis</keyword>
<organism evidence="8 9">
    <name type="scientific">Williamsia limnetica</name>
    <dbReference type="NCBI Taxonomy" id="882452"/>
    <lineage>
        <taxon>Bacteria</taxon>
        <taxon>Bacillati</taxon>
        <taxon>Actinomycetota</taxon>
        <taxon>Actinomycetes</taxon>
        <taxon>Mycobacteriales</taxon>
        <taxon>Nocardiaceae</taxon>
        <taxon>Williamsia</taxon>
    </lineage>
</organism>
<dbReference type="Gene3D" id="3.40.50.12230">
    <property type="match status" value="1"/>
</dbReference>
<proteinExistence type="inferred from homology"/>
<dbReference type="OrthoDB" id="9802815at2"/>
<dbReference type="SUPFAM" id="SSF53328">
    <property type="entry name" value="Formyltransferase"/>
    <property type="match status" value="1"/>
</dbReference>
<dbReference type="FunFam" id="3.40.50.12230:FF:000001">
    <property type="entry name" value="Methionyl-tRNA formyltransferase"/>
    <property type="match status" value="1"/>
</dbReference>
<dbReference type="Proteomes" id="UP000247591">
    <property type="component" value="Unassembled WGS sequence"/>
</dbReference>
<sequence length="312" mass="32855">MRVVFAGTPEPAVGPLQALLDSPRHEVVGVISRPDAAAGRGRKVTRSPVAQLADDNGVPVITPRKLADPDSVAQLEEWAPECIPVVAYGGRVPASLLDLPTHGWINLHFSLLPAWRGAAPVQAAIAAGDEMTGASTFRIEAGLDTGPVFGVVTERIRPDDTAGTLLTRLSEFGAGLLTATLDGLEDGELIAVPQQSEGVSTAPKISIDHARIRWDLPAHLIDRHIRAMTPAPGAWTTLDDLRVKVLAASVVRAGDDEPAPAAGELQVTKKALLVGTKTDPIRLDTVQPQGKKAMAGADWARGARLTNEQALT</sequence>
<name>A0A318RQ69_WILLI</name>
<evidence type="ECO:0000313" key="9">
    <source>
        <dbReference type="Proteomes" id="UP000247591"/>
    </source>
</evidence>
<comment type="function">
    <text evidence="5">Attaches a formyl group to the free amino group of methionyl-tRNA(fMet). The formyl group appears to play a dual role in the initiator identity of N-formylmethionyl-tRNA by promoting its recognition by IF2 and preventing the misappropriation of this tRNA by the elongation apparatus.</text>
</comment>
<dbReference type="CDD" id="cd08646">
    <property type="entry name" value="FMT_core_Met-tRNA-FMT_N"/>
    <property type="match status" value="1"/>
</dbReference>
<dbReference type="InterPro" id="IPR005794">
    <property type="entry name" value="Fmt"/>
</dbReference>
<evidence type="ECO:0000259" key="7">
    <source>
        <dbReference type="Pfam" id="PF02911"/>
    </source>
</evidence>
<comment type="similarity">
    <text evidence="1 5">Belongs to the Fmt family.</text>
</comment>
<protein>
    <recommendedName>
        <fullName evidence="2 5">Methionyl-tRNA formyltransferase</fullName>
        <ecNumber evidence="2 5">2.1.2.9</ecNumber>
    </recommendedName>
</protein>
<dbReference type="NCBIfam" id="TIGR00460">
    <property type="entry name" value="fmt"/>
    <property type="match status" value="1"/>
</dbReference>
<accession>A0A318RQ69</accession>
<dbReference type="EC" id="2.1.2.9" evidence="2 5"/>
<gene>
    <name evidence="5" type="primary">fmt</name>
    <name evidence="8" type="ORF">DFR67_101421</name>
</gene>
<feature type="domain" description="Formyl transferase N-terminal" evidence="6">
    <location>
        <begin position="1"/>
        <end position="178"/>
    </location>
</feature>
<dbReference type="GO" id="GO:0004479">
    <property type="term" value="F:methionyl-tRNA formyltransferase activity"/>
    <property type="evidence" value="ECO:0007669"/>
    <property type="project" value="UniProtKB-UniRule"/>
</dbReference>
<dbReference type="InterPro" id="IPR005793">
    <property type="entry name" value="Formyl_trans_C"/>
</dbReference>
<dbReference type="PANTHER" id="PTHR11138">
    <property type="entry name" value="METHIONYL-TRNA FORMYLTRANSFERASE"/>
    <property type="match status" value="1"/>
</dbReference>
<dbReference type="PANTHER" id="PTHR11138:SF5">
    <property type="entry name" value="METHIONYL-TRNA FORMYLTRANSFERASE, MITOCHONDRIAL"/>
    <property type="match status" value="1"/>
</dbReference>
<dbReference type="InterPro" id="IPR041711">
    <property type="entry name" value="Met-tRNA-FMT_N"/>
</dbReference>
<dbReference type="InterPro" id="IPR002376">
    <property type="entry name" value="Formyl_transf_N"/>
</dbReference>
<feature type="binding site" evidence="5">
    <location>
        <begin position="110"/>
        <end position="113"/>
    </location>
    <ligand>
        <name>(6S)-5,6,7,8-tetrahydrofolate</name>
        <dbReference type="ChEBI" id="CHEBI:57453"/>
    </ligand>
</feature>
<comment type="catalytic activity">
    <reaction evidence="5">
        <text>L-methionyl-tRNA(fMet) + (6R)-10-formyltetrahydrofolate = N-formyl-L-methionyl-tRNA(fMet) + (6S)-5,6,7,8-tetrahydrofolate + H(+)</text>
        <dbReference type="Rhea" id="RHEA:24380"/>
        <dbReference type="Rhea" id="RHEA-COMP:9952"/>
        <dbReference type="Rhea" id="RHEA-COMP:9953"/>
        <dbReference type="ChEBI" id="CHEBI:15378"/>
        <dbReference type="ChEBI" id="CHEBI:57453"/>
        <dbReference type="ChEBI" id="CHEBI:78530"/>
        <dbReference type="ChEBI" id="CHEBI:78844"/>
        <dbReference type="ChEBI" id="CHEBI:195366"/>
        <dbReference type="EC" id="2.1.2.9"/>
    </reaction>
</comment>
<dbReference type="Pfam" id="PF02911">
    <property type="entry name" value="Formyl_trans_C"/>
    <property type="match status" value="1"/>
</dbReference>
<keyword evidence="3 5" id="KW-0808">Transferase</keyword>
<evidence type="ECO:0000256" key="5">
    <source>
        <dbReference type="HAMAP-Rule" id="MF_00182"/>
    </source>
</evidence>